<dbReference type="GO" id="GO:0015232">
    <property type="term" value="F:heme transmembrane transporter activity"/>
    <property type="evidence" value="ECO:0007669"/>
    <property type="project" value="InterPro"/>
</dbReference>
<dbReference type="Pfam" id="PF03379">
    <property type="entry name" value="CcmB"/>
    <property type="match status" value="1"/>
</dbReference>
<dbReference type="GeneID" id="92899817"/>
<comment type="function">
    <text evidence="1 12">Required for the export of heme to the periplasm for the biogenesis of c-type cytochromes.</text>
</comment>
<dbReference type="GO" id="GO:1903607">
    <property type="term" value="P:cytochrome c biosynthetic process"/>
    <property type="evidence" value="ECO:0007669"/>
    <property type="project" value="TreeGrafter"/>
</dbReference>
<comment type="similarity">
    <text evidence="3 12">Belongs to the CcmB/CycW/HelB family.</text>
</comment>
<evidence type="ECO:0000256" key="7">
    <source>
        <dbReference type="ARBA" id="ARBA00022519"/>
    </source>
</evidence>
<keyword evidence="10 13" id="KW-1133">Transmembrane helix</keyword>
<sequence>MKPSAQPASQAAPATAASRSAASLWSTPFFAVLRRDLLLACRARADLVVSLLFFVLVACLFPLAVGADAARLRAMAPGILWVAALLSALLSQHRLFAQDHADGALEQWLLSPEPAALWVLAKILAHWIGTGLPLVLMAPAMGLLFDLSQCSRWTLSISFALGTPVLALLGALGAALTLGLRGGGVLQALLLLPLFAPVLIFGAGSVTACAAGQVHATPFLLLGAALLAALALVPPACALALRFAVE</sequence>
<comment type="subcellular location">
    <subcellularLocation>
        <location evidence="2">Cell inner membrane</location>
        <topology evidence="2">Multi-pass membrane protein</topology>
    </subcellularLocation>
</comment>
<name>A0A6J5ALF9_9BURK</name>
<keyword evidence="7 12" id="KW-0997">Cell inner membrane</keyword>
<evidence type="ECO:0000313" key="15">
    <source>
        <dbReference type="Proteomes" id="UP000507979"/>
    </source>
</evidence>
<evidence type="ECO:0000256" key="8">
    <source>
        <dbReference type="ARBA" id="ARBA00022692"/>
    </source>
</evidence>
<evidence type="ECO:0000256" key="1">
    <source>
        <dbReference type="ARBA" id="ARBA00002442"/>
    </source>
</evidence>
<evidence type="ECO:0000256" key="5">
    <source>
        <dbReference type="ARBA" id="ARBA00022448"/>
    </source>
</evidence>
<feature type="transmembrane region" description="Helical" evidence="13">
    <location>
        <begin position="157"/>
        <end position="178"/>
    </location>
</feature>
<keyword evidence="6 12" id="KW-1003">Cell membrane</keyword>
<dbReference type="Proteomes" id="UP000507979">
    <property type="component" value="Unassembled WGS sequence"/>
</dbReference>
<evidence type="ECO:0000256" key="3">
    <source>
        <dbReference type="ARBA" id="ARBA00010544"/>
    </source>
</evidence>
<feature type="transmembrane region" description="Helical" evidence="13">
    <location>
        <begin position="78"/>
        <end position="96"/>
    </location>
</feature>
<dbReference type="RefSeq" id="WP_082404556.1">
    <property type="nucleotide sequence ID" value="NZ_CADIJR010000042.1"/>
</dbReference>
<feature type="transmembrane region" description="Helical" evidence="13">
    <location>
        <begin position="190"/>
        <end position="212"/>
    </location>
</feature>
<feature type="transmembrane region" description="Helical" evidence="13">
    <location>
        <begin position="219"/>
        <end position="245"/>
    </location>
</feature>
<evidence type="ECO:0000313" key="14">
    <source>
        <dbReference type="EMBL" id="CAB3674450.1"/>
    </source>
</evidence>
<dbReference type="PIRSF" id="PIRSF002764">
    <property type="entry name" value="CcmB"/>
    <property type="match status" value="1"/>
</dbReference>
<keyword evidence="8 13" id="KW-0812">Transmembrane</keyword>
<keyword evidence="11 12" id="KW-0472">Membrane</keyword>
<keyword evidence="9 12" id="KW-0201">Cytochrome c-type biogenesis</keyword>
<evidence type="ECO:0000256" key="10">
    <source>
        <dbReference type="ARBA" id="ARBA00022989"/>
    </source>
</evidence>
<dbReference type="InterPro" id="IPR003544">
    <property type="entry name" value="Cyt_c_biogenesis_CcmB"/>
</dbReference>
<dbReference type="PRINTS" id="PR01414">
    <property type="entry name" value="CCMBBIOGNSIS"/>
</dbReference>
<evidence type="ECO:0000256" key="2">
    <source>
        <dbReference type="ARBA" id="ARBA00004429"/>
    </source>
</evidence>
<evidence type="ECO:0000256" key="11">
    <source>
        <dbReference type="ARBA" id="ARBA00023136"/>
    </source>
</evidence>
<dbReference type="GO" id="GO:0017004">
    <property type="term" value="P:cytochrome complex assembly"/>
    <property type="evidence" value="ECO:0007669"/>
    <property type="project" value="UniProtKB-KW"/>
</dbReference>
<keyword evidence="15" id="KW-1185">Reference proteome</keyword>
<evidence type="ECO:0000256" key="12">
    <source>
        <dbReference type="PIRNR" id="PIRNR002764"/>
    </source>
</evidence>
<dbReference type="PANTHER" id="PTHR30070:SF1">
    <property type="entry name" value="CYTOCHROME C BIOGENESIS B-RELATED"/>
    <property type="match status" value="1"/>
</dbReference>
<proteinExistence type="inferred from homology"/>
<feature type="transmembrane region" description="Helical" evidence="13">
    <location>
        <begin position="47"/>
        <end position="66"/>
    </location>
</feature>
<evidence type="ECO:0000256" key="4">
    <source>
        <dbReference type="ARBA" id="ARBA00016452"/>
    </source>
</evidence>
<feature type="transmembrane region" description="Helical" evidence="13">
    <location>
        <begin position="116"/>
        <end position="145"/>
    </location>
</feature>
<evidence type="ECO:0000256" key="9">
    <source>
        <dbReference type="ARBA" id="ARBA00022748"/>
    </source>
</evidence>
<reference evidence="14 15" key="1">
    <citation type="submission" date="2020-04" db="EMBL/GenBank/DDBJ databases">
        <authorList>
            <person name="De Canck E."/>
        </authorList>
    </citation>
    <scope>NUCLEOTIDE SEQUENCE [LARGE SCALE GENOMIC DNA]</scope>
    <source>
        <strain evidence="14 15">LMG 26845</strain>
    </source>
</reference>
<organism evidence="14 15">
    <name type="scientific">Achromobacter insuavis</name>
    <dbReference type="NCBI Taxonomy" id="1287735"/>
    <lineage>
        <taxon>Bacteria</taxon>
        <taxon>Pseudomonadati</taxon>
        <taxon>Pseudomonadota</taxon>
        <taxon>Betaproteobacteria</taxon>
        <taxon>Burkholderiales</taxon>
        <taxon>Alcaligenaceae</taxon>
        <taxon>Achromobacter</taxon>
    </lineage>
</organism>
<accession>A0A6J5ALF9</accession>
<dbReference type="PANTHER" id="PTHR30070">
    <property type="entry name" value="HEME EXPORTER PROTEIN B"/>
    <property type="match status" value="1"/>
</dbReference>
<evidence type="ECO:0000256" key="6">
    <source>
        <dbReference type="ARBA" id="ARBA00022475"/>
    </source>
</evidence>
<protein>
    <recommendedName>
        <fullName evidence="4 12">Heme exporter protein B</fullName>
    </recommendedName>
</protein>
<gene>
    <name evidence="14" type="primary">ccmB_1</name>
    <name evidence="14" type="ORF">LMG26845_03945</name>
</gene>
<evidence type="ECO:0000256" key="13">
    <source>
        <dbReference type="SAM" id="Phobius"/>
    </source>
</evidence>
<keyword evidence="5 12" id="KW-0813">Transport</keyword>
<dbReference type="AlphaFoldDB" id="A0A6J5ALF9"/>
<dbReference type="EMBL" id="CADIJR010000042">
    <property type="protein sequence ID" value="CAB3674450.1"/>
    <property type="molecule type" value="Genomic_DNA"/>
</dbReference>
<dbReference type="GO" id="GO:0005886">
    <property type="term" value="C:plasma membrane"/>
    <property type="evidence" value="ECO:0007669"/>
    <property type="project" value="UniProtKB-SubCell"/>
</dbReference>
<dbReference type="InterPro" id="IPR026031">
    <property type="entry name" value="Cyt_c_CcmB_bac"/>
</dbReference>
<dbReference type="NCBIfam" id="TIGR01190">
    <property type="entry name" value="ccmB"/>
    <property type="match status" value="1"/>
</dbReference>